<reference evidence="9" key="1">
    <citation type="submission" date="2021-02" db="EMBL/GenBank/DDBJ databases">
        <authorList>
            <person name="Nowell W R."/>
        </authorList>
    </citation>
    <scope>NUCLEOTIDE SEQUENCE</scope>
</reference>
<feature type="domain" description="Spindle assembly abnormal protein 6 N-terminal" evidence="8">
    <location>
        <begin position="28"/>
        <end position="169"/>
    </location>
</feature>
<evidence type="ECO:0000256" key="2">
    <source>
        <dbReference type="ARBA" id="ARBA00022490"/>
    </source>
</evidence>
<keyword evidence="4" id="KW-0206">Cytoskeleton</keyword>
<dbReference type="Pfam" id="PF16531">
    <property type="entry name" value="SAS-6_N"/>
    <property type="match status" value="1"/>
</dbReference>
<evidence type="ECO:0000313" key="9">
    <source>
        <dbReference type="EMBL" id="CAF1330297.1"/>
    </source>
</evidence>
<organism evidence="9 11">
    <name type="scientific">Didymodactylos carnosus</name>
    <dbReference type="NCBI Taxonomy" id="1234261"/>
    <lineage>
        <taxon>Eukaryota</taxon>
        <taxon>Metazoa</taxon>
        <taxon>Spiralia</taxon>
        <taxon>Gnathifera</taxon>
        <taxon>Rotifera</taxon>
        <taxon>Eurotatoria</taxon>
        <taxon>Bdelloidea</taxon>
        <taxon>Philodinida</taxon>
        <taxon>Philodinidae</taxon>
        <taxon>Didymodactylos</taxon>
    </lineage>
</organism>
<dbReference type="GO" id="GO:0007099">
    <property type="term" value="P:centriole replication"/>
    <property type="evidence" value="ECO:0007669"/>
    <property type="project" value="TreeGrafter"/>
</dbReference>
<sequence length="745" mass="86188">MAFHNRRIPEWLIYNMTTFSDNHSQPPLFSKVIGVRLLSNSKADEKARNIRITVEFQSVSSLPSSHHSKELIIKLTDEQDPFFLYKLHLNEEDFQNLKIEQGLLVDFSAFPQHVIDYLETCVRDKPNEATAKFQLQLVTKDPFSYDNNDQTHLKVVEISSFKHLTHLSLLVTRANDKEIKTYLARRLQLRNEDYDRMCNEYNYIKRELENTQQLLNEKSIEFEKLKLEWNSNNNHIIGKHMQELAEEKQKSLQERTSLQQKLDNERRDLEQTHLRNIKQLQDNLNELQDSTKDLTSLKYRNEITINELSSKLKTTSEEYQNTKDELIRFRKTNTTLENDVHQYEKTVNHLRTKIALVEQDLKNKQDILQQTQDRISVEQESKKKHEENVQSKLEKIKELKQDLLKGNEIIIKFRNELEKYKNDLQTCQTELIKCKDKMKTKDQIATKQERLLQEKEREMANIQKELNESNSKVEKANETNQKLNEQLIEAKDLLKKNELLLTYLNKQITEQNIHPSRINNSSTLDSSLATNHFRPNTFLTNTMNGNDQSHTRHITPYGSLQAHYMPPQSHVPTSLNGNGYMRMNTSQIPTSSNVSNNNTTNSMINKNQTIPPSQNGLTSTMNNDSDSATNTELRTKDKEHARIDPKYFQFGNSSTITSGNVLKSSISAGNIHSAPIGSSSSIKTSLHANDSDTHITDNTKRPSSTVITGQFKNPSTRTFSDNRQHQAPKVNTTPLASAYSSSKQM</sequence>
<dbReference type="AlphaFoldDB" id="A0A815FUX6"/>
<evidence type="ECO:0000256" key="1">
    <source>
        <dbReference type="ARBA" id="ARBA00004300"/>
    </source>
</evidence>
<evidence type="ECO:0000256" key="7">
    <source>
        <dbReference type="SAM" id="MobiDB-lite"/>
    </source>
</evidence>
<dbReference type="CDD" id="cd10142">
    <property type="entry name" value="HD_SAS6_N"/>
    <property type="match status" value="1"/>
</dbReference>
<dbReference type="Gene3D" id="2.170.210.20">
    <property type="entry name" value="Spindle assembly abnormal protein 6, N-terminal domain"/>
    <property type="match status" value="1"/>
</dbReference>
<evidence type="ECO:0000256" key="5">
    <source>
        <dbReference type="ARBA" id="ARBA00023306"/>
    </source>
</evidence>
<name>A0A815FUX6_9BILA</name>
<comment type="subcellular location">
    <subcellularLocation>
        <location evidence="1">Cytoplasm</location>
        <location evidence="1">Cytoskeleton</location>
        <location evidence="1">Microtubule organizing center</location>
        <location evidence="1">Centrosome</location>
    </subcellularLocation>
</comment>
<feature type="compositionally biased region" description="Basic and acidic residues" evidence="7">
    <location>
        <begin position="689"/>
        <end position="700"/>
    </location>
</feature>
<dbReference type="EMBL" id="CAJOBC010052746">
    <property type="protein sequence ID" value="CAF4183247.1"/>
    <property type="molecule type" value="Genomic_DNA"/>
</dbReference>
<feature type="coiled-coil region" evidence="6">
    <location>
        <begin position="208"/>
        <end position="500"/>
    </location>
</feature>
<dbReference type="PANTHER" id="PTHR44281:SF2">
    <property type="entry name" value="SPINDLE ASSEMBLY ABNORMAL PROTEIN 6 HOMOLOG"/>
    <property type="match status" value="1"/>
</dbReference>
<dbReference type="OrthoDB" id="49058at2759"/>
<dbReference type="Proteomes" id="UP000681722">
    <property type="component" value="Unassembled WGS sequence"/>
</dbReference>
<dbReference type="InterPro" id="IPR038558">
    <property type="entry name" value="SAS-6_N_sf"/>
</dbReference>
<feature type="region of interest" description="Disordered" evidence="7">
    <location>
        <begin position="682"/>
        <end position="745"/>
    </location>
</feature>
<evidence type="ECO:0000313" key="10">
    <source>
        <dbReference type="EMBL" id="CAF4183247.1"/>
    </source>
</evidence>
<dbReference type="GO" id="GO:0005813">
    <property type="term" value="C:centrosome"/>
    <property type="evidence" value="ECO:0007669"/>
    <property type="project" value="UniProtKB-SubCell"/>
</dbReference>
<dbReference type="InterPro" id="IPR032396">
    <property type="entry name" value="SAS-6_N"/>
</dbReference>
<accession>A0A815FUX6</accession>
<dbReference type="PANTHER" id="PTHR44281">
    <property type="entry name" value="SPINDLE ASSEMBLY ABNORMAL PROTEIN 6 HOMOLOG"/>
    <property type="match status" value="1"/>
</dbReference>
<keyword evidence="2" id="KW-0963">Cytoplasm</keyword>
<proteinExistence type="predicted"/>
<gene>
    <name evidence="9" type="ORF">GPM918_LOCUS29915</name>
    <name evidence="10" type="ORF">SRO942_LOCUS30512</name>
</gene>
<evidence type="ECO:0000259" key="8">
    <source>
        <dbReference type="Pfam" id="PF16531"/>
    </source>
</evidence>
<evidence type="ECO:0000313" key="11">
    <source>
        <dbReference type="Proteomes" id="UP000663829"/>
    </source>
</evidence>
<evidence type="ECO:0000256" key="4">
    <source>
        <dbReference type="ARBA" id="ARBA00023212"/>
    </source>
</evidence>
<feature type="compositionally biased region" description="Polar residues" evidence="7">
    <location>
        <begin position="729"/>
        <end position="745"/>
    </location>
</feature>
<feature type="compositionally biased region" description="Polar residues" evidence="7">
    <location>
        <begin position="603"/>
        <end position="632"/>
    </location>
</feature>
<feature type="compositionally biased region" description="Polar residues" evidence="7">
    <location>
        <begin position="701"/>
        <end position="721"/>
    </location>
</feature>
<dbReference type="Proteomes" id="UP000663829">
    <property type="component" value="Unassembled WGS sequence"/>
</dbReference>
<protein>
    <recommendedName>
        <fullName evidence="8">Spindle assembly abnormal protein 6 N-terminal domain-containing protein</fullName>
    </recommendedName>
</protein>
<dbReference type="EMBL" id="CAJNOQ010013864">
    <property type="protein sequence ID" value="CAF1330297.1"/>
    <property type="molecule type" value="Genomic_DNA"/>
</dbReference>
<keyword evidence="3 6" id="KW-0175">Coiled coil</keyword>
<keyword evidence="5" id="KW-0131">Cell cycle</keyword>
<evidence type="ECO:0000256" key="6">
    <source>
        <dbReference type="SAM" id="Coils"/>
    </source>
</evidence>
<comment type="caution">
    <text evidence="9">The sequence shown here is derived from an EMBL/GenBank/DDBJ whole genome shotgun (WGS) entry which is preliminary data.</text>
</comment>
<evidence type="ECO:0000256" key="3">
    <source>
        <dbReference type="ARBA" id="ARBA00023054"/>
    </source>
</evidence>
<dbReference type="GO" id="GO:0005814">
    <property type="term" value="C:centriole"/>
    <property type="evidence" value="ECO:0007669"/>
    <property type="project" value="TreeGrafter"/>
</dbReference>
<keyword evidence="11" id="KW-1185">Reference proteome</keyword>
<feature type="region of interest" description="Disordered" evidence="7">
    <location>
        <begin position="603"/>
        <end position="633"/>
    </location>
</feature>